<gene>
    <name evidence="1" type="ORF">RPERSI_LOCUS11869</name>
</gene>
<evidence type="ECO:0000313" key="1">
    <source>
        <dbReference type="EMBL" id="CAG8727911.1"/>
    </source>
</evidence>
<dbReference type="EMBL" id="CAJVQC010024816">
    <property type="protein sequence ID" value="CAG8727911.1"/>
    <property type="molecule type" value="Genomic_DNA"/>
</dbReference>
<dbReference type="Proteomes" id="UP000789920">
    <property type="component" value="Unassembled WGS sequence"/>
</dbReference>
<name>A0ACA9PY89_9GLOM</name>
<evidence type="ECO:0000313" key="2">
    <source>
        <dbReference type="Proteomes" id="UP000789920"/>
    </source>
</evidence>
<keyword evidence="2" id="KW-1185">Reference proteome</keyword>
<protein>
    <submittedName>
        <fullName evidence="1">4088_t:CDS:1</fullName>
    </submittedName>
</protein>
<proteinExistence type="predicted"/>
<accession>A0ACA9PY89</accession>
<sequence length="45" mass="5097">YNNDPKNYNNSENYNSPKNYNSLLGDSISDLNSQVSQETNIDLLS</sequence>
<reference evidence="1" key="1">
    <citation type="submission" date="2021-06" db="EMBL/GenBank/DDBJ databases">
        <authorList>
            <person name="Kallberg Y."/>
            <person name="Tangrot J."/>
            <person name="Rosling A."/>
        </authorList>
    </citation>
    <scope>NUCLEOTIDE SEQUENCE</scope>
    <source>
        <strain evidence="1">MA461A</strain>
    </source>
</reference>
<comment type="caution">
    <text evidence="1">The sequence shown here is derived from an EMBL/GenBank/DDBJ whole genome shotgun (WGS) entry which is preliminary data.</text>
</comment>
<organism evidence="1 2">
    <name type="scientific">Racocetra persica</name>
    <dbReference type="NCBI Taxonomy" id="160502"/>
    <lineage>
        <taxon>Eukaryota</taxon>
        <taxon>Fungi</taxon>
        <taxon>Fungi incertae sedis</taxon>
        <taxon>Mucoromycota</taxon>
        <taxon>Glomeromycotina</taxon>
        <taxon>Glomeromycetes</taxon>
        <taxon>Diversisporales</taxon>
        <taxon>Gigasporaceae</taxon>
        <taxon>Racocetra</taxon>
    </lineage>
</organism>
<feature type="non-terminal residue" evidence="1">
    <location>
        <position position="1"/>
    </location>
</feature>